<reference evidence="1 2" key="1">
    <citation type="submission" date="2019-10" db="EMBL/GenBank/DDBJ databases">
        <title>Genome sequence of Azospirillum melinis.</title>
        <authorList>
            <person name="Ambrosini A."/>
            <person name="Sant'Anna F.H."/>
            <person name="Cassan F.D."/>
            <person name="Souza E.M."/>
            <person name="Passaglia L.M.P."/>
        </authorList>
    </citation>
    <scope>NUCLEOTIDE SEQUENCE [LARGE SCALE GENOMIC DNA]</scope>
    <source>
        <strain evidence="1 2">TMCY0552</strain>
    </source>
</reference>
<dbReference type="EMBL" id="WHOS01000073">
    <property type="protein sequence ID" value="NUB03752.1"/>
    <property type="molecule type" value="Genomic_DNA"/>
</dbReference>
<gene>
    <name evidence="1" type="ORF">GBZ48_31545</name>
</gene>
<organism evidence="1 2">
    <name type="scientific">Azospirillum melinis</name>
    <dbReference type="NCBI Taxonomy" id="328839"/>
    <lineage>
        <taxon>Bacteria</taxon>
        <taxon>Pseudomonadati</taxon>
        <taxon>Pseudomonadota</taxon>
        <taxon>Alphaproteobacteria</taxon>
        <taxon>Rhodospirillales</taxon>
        <taxon>Azospirillaceae</taxon>
        <taxon>Azospirillum</taxon>
    </lineage>
</organism>
<dbReference type="RefSeq" id="WP_174474623.1">
    <property type="nucleotide sequence ID" value="NZ_JAGINN010000033.1"/>
</dbReference>
<evidence type="ECO:0000313" key="2">
    <source>
        <dbReference type="Proteomes" id="UP000605086"/>
    </source>
</evidence>
<accession>A0ABX2KJG7</accession>
<name>A0ABX2KJG7_9PROT</name>
<comment type="caution">
    <text evidence="1">The sequence shown here is derived from an EMBL/GenBank/DDBJ whole genome shotgun (WGS) entry which is preliminary data.</text>
</comment>
<sequence>MPTVKDRVKQTTTSTGTGTVALTGTVQGFQTFAQAVPSGTQVYYCIADGTDWETGIGTFTAGSPGSLSRDTILDSSNSSTLVSWGVGTKDVFITIPATVINNAAGLVCVEKTANGPLVKSQSFIANSASRLSFPLPSTAAVGDRFEVIGKGAGGWQITQAAGQTIRYGTRSTSAVANDGIMATNRYDAVELVCTVANTEFVVVDASGQPSVVGETGYTLSVHTGGQFTPTTYPTHTIFAYSMTSGSMRSVGTLATANLMATCAVHDANTAWTIAGQLIAWSTATREVQRFPFATETAAVTASQSVNGASSNGLGVDSSAAVNKGFRMRWYQPDLGNAFNYVEKLTYTTEAMAASSASMASTAERAGAMMTGTLSYIYCPDRSNNIAKFDNSTETLAYDYRYPDNSGTEGCSCSQSTSKGYRQGGWNNSSINAFTFASEAAVTIAATTHTYGYSANHCNATKAFCVGGTPAGYWYGSTSVRSLTFVSETSNTEAALTNSFNRYNDNSVQNGGYY</sequence>
<evidence type="ECO:0000313" key="1">
    <source>
        <dbReference type="EMBL" id="NUB03752.1"/>
    </source>
</evidence>
<proteinExistence type="predicted"/>
<protein>
    <submittedName>
        <fullName evidence="1">Uncharacterized protein</fullName>
    </submittedName>
</protein>
<dbReference type="Proteomes" id="UP000605086">
    <property type="component" value="Unassembled WGS sequence"/>
</dbReference>
<keyword evidence="2" id="KW-1185">Reference proteome</keyword>